<feature type="region of interest" description="Disordered" evidence="1">
    <location>
        <begin position="129"/>
        <end position="158"/>
    </location>
</feature>
<dbReference type="AlphaFoldDB" id="A0A553HXY2"/>
<sequence length="158" mass="18608">MARRVTARAEERRLPPEEIQGLISELISSNEELNERLNKETQDLEREISKLTSSNKELTDQLEITGMSNQNRIEIHGTHLKRIQELEAEIIRLKAENDWVKKAFTEEKERSVQAREEILSVRAELKELQAQRDEENQKNLDWLRDNYSNSKKRKASPE</sequence>
<organism evidence="2 3">
    <name type="scientific">Xylaria flabelliformis</name>
    <dbReference type="NCBI Taxonomy" id="2512241"/>
    <lineage>
        <taxon>Eukaryota</taxon>
        <taxon>Fungi</taxon>
        <taxon>Dikarya</taxon>
        <taxon>Ascomycota</taxon>
        <taxon>Pezizomycotina</taxon>
        <taxon>Sordariomycetes</taxon>
        <taxon>Xylariomycetidae</taxon>
        <taxon>Xylariales</taxon>
        <taxon>Xylariaceae</taxon>
        <taxon>Xylaria</taxon>
    </lineage>
</organism>
<name>A0A553HXY2_9PEZI</name>
<dbReference type="Proteomes" id="UP000319160">
    <property type="component" value="Unassembled WGS sequence"/>
</dbReference>
<comment type="caution">
    <text evidence="2">The sequence shown here is derived from an EMBL/GenBank/DDBJ whole genome shotgun (WGS) entry which is preliminary data.</text>
</comment>
<reference evidence="3" key="1">
    <citation type="submission" date="2019-06" db="EMBL/GenBank/DDBJ databases">
        <title>Draft genome sequence of the griseofulvin-producing fungus Xylaria cubensis strain G536.</title>
        <authorList>
            <person name="Mead M.E."/>
            <person name="Raja H.A."/>
            <person name="Steenwyk J.L."/>
            <person name="Knowles S.L."/>
            <person name="Oberlies N.H."/>
            <person name="Rokas A."/>
        </authorList>
    </citation>
    <scope>NUCLEOTIDE SEQUENCE [LARGE SCALE GENOMIC DNA]</scope>
    <source>
        <strain evidence="3">G536</strain>
    </source>
</reference>
<evidence type="ECO:0000313" key="2">
    <source>
        <dbReference type="EMBL" id="TRX92814.1"/>
    </source>
</evidence>
<accession>A0A553HXY2</accession>
<feature type="compositionally biased region" description="Basic and acidic residues" evidence="1">
    <location>
        <begin position="129"/>
        <end position="144"/>
    </location>
</feature>
<dbReference type="OrthoDB" id="4759207at2759"/>
<gene>
    <name evidence="2" type="ORF">FHL15_006220</name>
</gene>
<protein>
    <submittedName>
        <fullName evidence="2">Uncharacterized protein</fullName>
    </submittedName>
</protein>
<keyword evidence="3" id="KW-1185">Reference proteome</keyword>
<proteinExistence type="predicted"/>
<evidence type="ECO:0000313" key="3">
    <source>
        <dbReference type="Proteomes" id="UP000319160"/>
    </source>
</evidence>
<evidence type="ECO:0000256" key="1">
    <source>
        <dbReference type="SAM" id="MobiDB-lite"/>
    </source>
</evidence>
<dbReference type="EMBL" id="VFLP01000033">
    <property type="protein sequence ID" value="TRX92814.1"/>
    <property type="molecule type" value="Genomic_DNA"/>
</dbReference>